<accession>A0A2H0UA47</accession>
<dbReference type="EMBL" id="PFBL01000011">
    <property type="protein sequence ID" value="PIR83257.1"/>
    <property type="molecule type" value="Genomic_DNA"/>
</dbReference>
<evidence type="ECO:0000256" key="8">
    <source>
        <dbReference type="ARBA" id="ARBA00022917"/>
    </source>
</evidence>
<dbReference type="InterPro" id="IPR050058">
    <property type="entry name" value="Ala-tRNA_ligase"/>
</dbReference>
<dbReference type="GO" id="GO:0005737">
    <property type="term" value="C:cytoplasm"/>
    <property type="evidence" value="ECO:0007669"/>
    <property type="project" value="InterPro"/>
</dbReference>
<feature type="domain" description="Alanyl-transfer RNA synthetases family profile" evidence="10">
    <location>
        <begin position="1"/>
        <end position="598"/>
    </location>
</feature>
<dbReference type="CDD" id="cd00673">
    <property type="entry name" value="AlaRS_core"/>
    <property type="match status" value="1"/>
</dbReference>
<dbReference type="Gene3D" id="3.30.930.10">
    <property type="entry name" value="Bira Bifunctional Protein, Domain 2"/>
    <property type="match status" value="1"/>
</dbReference>
<keyword evidence="5" id="KW-0547">Nucleotide-binding</keyword>
<keyword evidence="3" id="KW-0820">tRNA-binding</keyword>
<dbReference type="InterPro" id="IPR012947">
    <property type="entry name" value="tRNA_SAD"/>
</dbReference>
<dbReference type="GO" id="GO:0006419">
    <property type="term" value="P:alanyl-tRNA aminoacylation"/>
    <property type="evidence" value="ECO:0007669"/>
    <property type="project" value="InterPro"/>
</dbReference>
<dbReference type="InterPro" id="IPR018163">
    <property type="entry name" value="Thr/Ala-tRNA-synth_IIc_edit"/>
</dbReference>
<keyword evidence="7" id="KW-0694">RNA-binding</keyword>
<comment type="similarity">
    <text evidence="1">Belongs to the class-II aminoacyl-tRNA synthetase family.</text>
</comment>
<evidence type="ECO:0000259" key="10">
    <source>
        <dbReference type="PROSITE" id="PS50860"/>
    </source>
</evidence>
<dbReference type="Gene3D" id="3.30.54.20">
    <property type="match status" value="1"/>
</dbReference>
<evidence type="ECO:0000256" key="9">
    <source>
        <dbReference type="ARBA" id="ARBA00023146"/>
    </source>
</evidence>
<dbReference type="SUPFAM" id="SSF55681">
    <property type="entry name" value="Class II aaRS and biotin synthetases"/>
    <property type="match status" value="1"/>
</dbReference>
<dbReference type="PRINTS" id="PR00980">
    <property type="entry name" value="TRNASYNTHALA"/>
</dbReference>
<dbReference type="AlphaFoldDB" id="A0A2H0UA47"/>
<reference evidence="12" key="1">
    <citation type="submission" date="2017-09" db="EMBL/GenBank/DDBJ databases">
        <title>Depth-based differentiation of microbial function through sediment-hosted aquifers and enrichment of novel symbionts in the deep terrestrial subsurface.</title>
        <authorList>
            <person name="Probst A.J."/>
            <person name="Ladd B."/>
            <person name="Jarett J.K."/>
            <person name="Geller-Mcgrath D.E."/>
            <person name="Sieber C.M.K."/>
            <person name="Emerson J.B."/>
            <person name="Anantharaman K."/>
            <person name="Thomas B.C."/>
            <person name="Malmstrom R."/>
            <person name="Stieglmeier M."/>
            <person name="Klingl A."/>
            <person name="Woyke T."/>
            <person name="Ryan C.M."/>
            <person name="Banfield J.F."/>
        </authorList>
    </citation>
    <scope>NUCLEOTIDE SEQUENCE [LARGE SCALE GENOMIC DNA]</scope>
</reference>
<dbReference type="SMART" id="SM00863">
    <property type="entry name" value="tRNA_SAD"/>
    <property type="match status" value="1"/>
</dbReference>
<keyword evidence="4 11" id="KW-0436">Ligase</keyword>
<dbReference type="NCBIfam" id="NF002436">
    <property type="entry name" value="PRK01584.1"/>
    <property type="match status" value="1"/>
</dbReference>
<dbReference type="GO" id="GO:0000049">
    <property type="term" value="F:tRNA binding"/>
    <property type="evidence" value="ECO:0007669"/>
    <property type="project" value="UniProtKB-KW"/>
</dbReference>
<name>A0A2H0UA47_9BACT</name>
<dbReference type="Gene3D" id="3.30.980.10">
    <property type="entry name" value="Threonyl-trna Synthetase, Chain A, domain 2"/>
    <property type="match status" value="1"/>
</dbReference>
<dbReference type="EC" id="6.1.1.7" evidence="2"/>
<dbReference type="SUPFAM" id="SSF55186">
    <property type="entry name" value="ThrRS/AlaRS common domain"/>
    <property type="match status" value="1"/>
</dbReference>
<dbReference type="InterPro" id="IPR018164">
    <property type="entry name" value="Ala-tRNA-synth_IIc_N"/>
</dbReference>
<dbReference type="InterPro" id="IPR045864">
    <property type="entry name" value="aa-tRNA-synth_II/BPL/LPL"/>
</dbReference>
<dbReference type="PANTHER" id="PTHR11777:SF9">
    <property type="entry name" value="ALANINE--TRNA LIGASE, CYTOPLASMIC"/>
    <property type="match status" value="1"/>
</dbReference>
<protein>
    <recommendedName>
        <fullName evidence="2">alanine--tRNA ligase</fullName>
        <ecNumber evidence="2">6.1.1.7</ecNumber>
    </recommendedName>
</protein>
<gene>
    <name evidence="11" type="ORF">COU19_01545</name>
</gene>
<proteinExistence type="inferred from homology"/>
<evidence type="ECO:0000256" key="5">
    <source>
        <dbReference type="ARBA" id="ARBA00022741"/>
    </source>
</evidence>
<dbReference type="InterPro" id="IPR002318">
    <property type="entry name" value="Ala-tRNA-lgiase_IIc"/>
</dbReference>
<sequence>MTVAEVRKRYLDFFAQRGHAIIPSAPIVPENDPTTLFTSSGMQPLVPYLLGQPHPEGTRLADAQTSFRAEDIEEVGDNRHTTFFEMLGNWSLGDYGKKEEIPWLYEFLTRELLFPPEKLWVTCFEGDESLGISRDNESAEIWQSLGIPQERIRFYPARKNWWSRSGIPANMPTGEIGGPDTEVFYDFGTSHDPAFGETCHQNCDCGRFVEIGNAVFITYKKTIDGSFEKLAQQNVDFGGGLERLAFAAIANPDIFMIDVFDEARHVLETKSGQSYENAIATRSFRIILDHIRAAAFFIASGIRPSNTEQGYILRRLIRRSIREADKLGITEPVLAAVADGFGKAYEDAYPFVLASAAAIKDELEKEEAQFRKTLTQGLREFERMGQQIDAFILFTTYGFPVELTVEIAAERGISIDLRAVEQKMAEHQARSRASAAQKFAGGLADHAEQTIRYHTAHHLLLKALQMVLGPEVHQRGSNITSERLRIDFSYGQKMTDEQKTEVEKIVNEKIRESIPVLRTDMPKEEAEKLGAEHEFGATYPDTVSVYSVGPLDNAFSIEYCGGPHVANTSELGEGGKKFRIMKEEASSSGVRRIKAVLE</sequence>
<evidence type="ECO:0000256" key="7">
    <source>
        <dbReference type="ARBA" id="ARBA00022884"/>
    </source>
</evidence>
<evidence type="ECO:0000313" key="11">
    <source>
        <dbReference type="EMBL" id="PIR83257.1"/>
    </source>
</evidence>
<comment type="caution">
    <text evidence="11">The sequence shown here is derived from an EMBL/GenBank/DDBJ whole genome shotgun (WGS) entry which is preliminary data.</text>
</comment>
<organism evidence="11 12">
    <name type="scientific">Candidatus Kaiserbacteria bacterium CG10_big_fil_rev_8_21_14_0_10_56_12</name>
    <dbReference type="NCBI Taxonomy" id="1974611"/>
    <lineage>
        <taxon>Bacteria</taxon>
        <taxon>Candidatus Kaiseribacteriota</taxon>
    </lineage>
</organism>
<dbReference type="Proteomes" id="UP000230179">
    <property type="component" value="Unassembled WGS sequence"/>
</dbReference>
<keyword evidence="8" id="KW-0648">Protein biosynthesis</keyword>
<dbReference type="FunFam" id="3.30.980.10:FF:000004">
    <property type="entry name" value="Alanine--tRNA ligase, cytoplasmic"/>
    <property type="match status" value="1"/>
</dbReference>
<dbReference type="InterPro" id="IPR018162">
    <property type="entry name" value="Ala-tRNA-ligase_IIc_anticod-bd"/>
</dbReference>
<evidence type="ECO:0000313" key="12">
    <source>
        <dbReference type="Proteomes" id="UP000230179"/>
    </source>
</evidence>
<evidence type="ECO:0000256" key="4">
    <source>
        <dbReference type="ARBA" id="ARBA00022598"/>
    </source>
</evidence>
<keyword evidence="9" id="KW-0030">Aminoacyl-tRNA synthetase</keyword>
<evidence type="ECO:0000256" key="6">
    <source>
        <dbReference type="ARBA" id="ARBA00022840"/>
    </source>
</evidence>
<keyword evidence="6" id="KW-0067">ATP-binding</keyword>
<dbReference type="Pfam" id="PF01411">
    <property type="entry name" value="tRNA-synt_2c"/>
    <property type="match status" value="1"/>
</dbReference>
<dbReference type="GO" id="GO:0004813">
    <property type="term" value="F:alanine-tRNA ligase activity"/>
    <property type="evidence" value="ECO:0007669"/>
    <property type="project" value="UniProtKB-EC"/>
</dbReference>
<dbReference type="SUPFAM" id="SSF101353">
    <property type="entry name" value="Putative anticodon-binding domain of alanyl-tRNA synthetase (AlaRS)"/>
    <property type="match status" value="1"/>
</dbReference>
<dbReference type="Pfam" id="PF07973">
    <property type="entry name" value="tRNA_SAD"/>
    <property type="match status" value="1"/>
</dbReference>
<dbReference type="InterPro" id="IPR018165">
    <property type="entry name" value="Ala-tRNA-synth_IIc_core"/>
</dbReference>
<evidence type="ECO:0000256" key="1">
    <source>
        <dbReference type="ARBA" id="ARBA00008226"/>
    </source>
</evidence>
<dbReference type="GO" id="GO:0002161">
    <property type="term" value="F:aminoacyl-tRNA deacylase activity"/>
    <property type="evidence" value="ECO:0007669"/>
    <property type="project" value="TreeGrafter"/>
</dbReference>
<evidence type="ECO:0000256" key="2">
    <source>
        <dbReference type="ARBA" id="ARBA00013168"/>
    </source>
</evidence>
<dbReference type="PANTHER" id="PTHR11777">
    <property type="entry name" value="ALANYL-TRNA SYNTHETASE"/>
    <property type="match status" value="1"/>
</dbReference>
<dbReference type="PROSITE" id="PS50860">
    <property type="entry name" value="AA_TRNA_LIGASE_II_ALA"/>
    <property type="match status" value="1"/>
</dbReference>
<dbReference type="GO" id="GO:0005524">
    <property type="term" value="F:ATP binding"/>
    <property type="evidence" value="ECO:0007669"/>
    <property type="project" value="UniProtKB-KW"/>
</dbReference>
<evidence type="ECO:0000256" key="3">
    <source>
        <dbReference type="ARBA" id="ARBA00022555"/>
    </source>
</evidence>